<feature type="disulfide bond" description="Redox-active" evidence="18">
    <location>
        <begin position="547"/>
        <end position="550"/>
    </location>
</feature>
<feature type="transmembrane region" description="Helical" evidence="18">
    <location>
        <begin position="435"/>
        <end position="455"/>
    </location>
</feature>
<comment type="similarity">
    <text evidence="2 18">Belongs to the thioredoxin family. DsbD subfamily.</text>
</comment>
<organism evidence="20 21">
    <name type="scientific">Candidatus Nitrosacidococcus tergens</name>
    <dbReference type="NCBI Taxonomy" id="553981"/>
    <lineage>
        <taxon>Bacteria</taxon>
        <taxon>Pseudomonadati</taxon>
        <taxon>Pseudomonadota</taxon>
        <taxon>Gammaproteobacteria</taxon>
        <taxon>Chromatiales</taxon>
        <taxon>Chromatiaceae</taxon>
        <taxon>Candidatus Nitrosacidococcus</taxon>
    </lineage>
</organism>
<keyword evidence="21" id="KW-1185">Reference proteome</keyword>
<dbReference type="AlphaFoldDB" id="A0A7G1QBG0"/>
<dbReference type="InterPro" id="IPR036249">
    <property type="entry name" value="Thioredoxin-like_sf"/>
</dbReference>
<dbReference type="InterPro" id="IPR036929">
    <property type="entry name" value="DsbDN_sf"/>
</dbReference>
<keyword evidence="4 18" id="KW-1003">Cell membrane</keyword>
<dbReference type="RefSeq" id="WP_197744210.1">
    <property type="nucleotide sequence ID" value="NZ_LR778175.1"/>
</dbReference>
<evidence type="ECO:0000256" key="14">
    <source>
        <dbReference type="ARBA" id="ARBA00023157"/>
    </source>
</evidence>
<sequence>MDRQSIISVVIKKLSLVFALLLIATSSTTANLLDQLGLGKSEKPPLLKPEQAFIYSPKVIDDHTLMAQINIVEGYYLYRDKFAFKILDSQGIDITDISLPEGKTKKDPFMGVAEVYPGKIEIQIPIKLNRQNLEAEEITLESSFQGCSAIHGICYPPITEKTLLELPLSANREIKTTDTENPSLTIEKTFDPTSAFSDQDRIAQSLFHNQGWFTLVAFFGFGLLLSFTPCVFPMIPILSGIIVGQGKHITTKRSFILSLAYVLAMALTYTVVGVIAGLVGNNLQATFQHPAILMSASLVFVLLALSMFDLYQLQMPLYIQNRLNLLSQKQKGGTLLGSGLMGLFSALIVGPCVAPPLAGALIYIGESGNALLGGSALFSLSIGMGTPLLILGTSGGKLLPKAGPWLQPIKYFFGVLLLVVAIWLLSRILPHPLIMLLWGALFLISAVYLGALEVLKANVNGWRKFRKGIGLISLVYGILLIIGAASGEGTEWQPLKGLTAGISGTVISSNPRESIQFQSVKGIDELQVALDQYKDRYIILDFYADWCVDCKRMEVTTFQDPKVITALKNIVLLQTDVTDYDDKDKALLKQFSLYGPPSILFFTPTGTELKQYRIIGIASPKQFLSQLRQVIYQTNQKI</sequence>
<feature type="domain" description="Thioredoxin" evidence="19">
    <location>
        <begin position="506"/>
        <end position="632"/>
    </location>
</feature>
<evidence type="ECO:0000256" key="2">
    <source>
        <dbReference type="ARBA" id="ARBA00007241"/>
    </source>
</evidence>
<dbReference type="Gene3D" id="3.40.30.10">
    <property type="entry name" value="Glutaredoxin"/>
    <property type="match status" value="1"/>
</dbReference>
<keyword evidence="14 18" id="KW-1015">Disulfide bond</keyword>
<feature type="transmembrane region" description="Helical" evidence="18">
    <location>
        <begin position="255"/>
        <end position="279"/>
    </location>
</feature>
<feature type="transmembrane region" description="Helical" evidence="18">
    <location>
        <begin position="291"/>
        <end position="313"/>
    </location>
</feature>
<dbReference type="InterPro" id="IPR028250">
    <property type="entry name" value="DsbDN"/>
</dbReference>
<dbReference type="InterPro" id="IPR035671">
    <property type="entry name" value="DsbD_gamma"/>
</dbReference>
<comment type="subcellular location">
    <subcellularLocation>
        <location evidence="1 18">Cell inner membrane</location>
        <topology evidence="1 18">Multi-pass membrane protein</topology>
    </subcellularLocation>
</comment>
<evidence type="ECO:0000313" key="20">
    <source>
        <dbReference type="EMBL" id="CAB1277189.1"/>
    </source>
</evidence>
<dbReference type="Pfam" id="PF02683">
    <property type="entry name" value="DsbD_TM"/>
    <property type="match status" value="1"/>
</dbReference>
<keyword evidence="10 18" id="KW-1133">Transmembrane helix</keyword>
<gene>
    <name evidence="18 20" type="primary">dsbD</name>
    <name evidence="20" type="ORF">NSCAC_1546</name>
</gene>
<dbReference type="InterPro" id="IPR003834">
    <property type="entry name" value="Cyt_c_assmbl_TM_dom"/>
</dbReference>
<dbReference type="InterPro" id="IPR013766">
    <property type="entry name" value="Thioredoxin_domain"/>
</dbReference>
<dbReference type="CDD" id="cd02953">
    <property type="entry name" value="DsbDgamma"/>
    <property type="match status" value="1"/>
</dbReference>
<keyword evidence="3 18" id="KW-0813">Transport</keyword>
<evidence type="ECO:0000256" key="5">
    <source>
        <dbReference type="ARBA" id="ARBA00022519"/>
    </source>
</evidence>
<dbReference type="NCBIfam" id="NF001419">
    <property type="entry name" value="PRK00293.1"/>
    <property type="match status" value="1"/>
</dbReference>
<evidence type="ECO:0000256" key="10">
    <source>
        <dbReference type="ARBA" id="ARBA00022989"/>
    </source>
</evidence>
<keyword evidence="15 18" id="KW-0676">Redox-active center</keyword>
<evidence type="ECO:0000259" key="19">
    <source>
        <dbReference type="PROSITE" id="PS51352"/>
    </source>
</evidence>
<comment type="function">
    <text evidence="18">Required to facilitate the formation of correct disulfide bonds in some periplasmic proteins and for the assembly of the periplasmic c-type cytochromes. Acts by transferring electrons from cytoplasmic thioredoxin to the periplasm. This transfer involves a cascade of disulfide bond formation and reduction steps.</text>
</comment>
<dbReference type="EC" id="1.8.1.8" evidence="18"/>
<feature type="transmembrane region" description="Helical" evidence="18">
    <location>
        <begin position="411"/>
        <end position="429"/>
    </location>
</feature>
<evidence type="ECO:0000256" key="17">
    <source>
        <dbReference type="ARBA" id="ARBA00047804"/>
    </source>
</evidence>
<dbReference type="Proteomes" id="UP000516072">
    <property type="component" value="Chromosome"/>
</dbReference>
<reference evidence="20 21" key="1">
    <citation type="submission" date="2020-03" db="EMBL/GenBank/DDBJ databases">
        <authorList>
            <person name="Picone N."/>
        </authorList>
    </citation>
    <scope>NUCLEOTIDE SEQUENCE [LARGE SCALE GENOMIC DNA]</scope>
    <source>
        <strain evidence="20">NSCAC1</strain>
    </source>
</reference>
<dbReference type="Gene3D" id="2.60.40.1250">
    <property type="entry name" value="Thiol:disulfide interchange protein DsbD, N-terminal domain"/>
    <property type="match status" value="1"/>
</dbReference>
<evidence type="ECO:0000256" key="3">
    <source>
        <dbReference type="ARBA" id="ARBA00022448"/>
    </source>
</evidence>
<keyword evidence="6 18" id="KW-0812">Transmembrane</keyword>
<feature type="transmembrane region" description="Helical" evidence="18">
    <location>
        <begin position="334"/>
        <end position="364"/>
    </location>
</feature>
<dbReference type="PANTHER" id="PTHR32234">
    <property type="entry name" value="THIOL:DISULFIDE INTERCHANGE PROTEIN DSBD"/>
    <property type="match status" value="1"/>
</dbReference>
<evidence type="ECO:0000256" key="8">
    <source>
        <dbReference type="ARBA" id="ARBA00022748"/>
    </source>
</evidence>
<dbReference type="GO" id="GO:0009055">
    <property type="term" value="F:electron transfer activity"/>
    <property type="evidence" value="ECO:0007669"/>
    <property type="project" value="UniProtKB-UniRule"/>
</dbReference>
<dbReference type="GO" id="GO:0045454">
    <property type="term" value="P:cell redox homeostasis"/>
    <property type="evidence" value="ECO:0007669"/>
    <property type="project" value="TreeGrafter"/>
</dbReference>
<keyword evidence="12 18" id="KW-0520">NAD</keyword>
<dbReference type="EMBL" id="LR778175">
    <property type="protein sequence ID" value="CAB1277189.1"/>
    <property type="molecule type" value="Genomic_DNA"/>
</dbReference>
<keyword evidence="11 18" id="KW-0560">Oxidoreductase</keyword>
<comment type="catalytic activity">
    <reaction evidence="16 18">
        <text>[protein]-dithiol + NAD(+) = [protein]-disulfide + NADH + H(+)</text>
        <dbReference type="Rhea" id="RHEA:18749"/>
        <dbReference type="Rhea" id="RHEA-COMP:10593"/>
        <dbReference type="Rhea" id="RHEA-COMP:10594"/>
        <dbReference type="ChEBI" id="CHEBI:15378"/>
        <dbReference type="ChEBI" id="CHEBI:29950"/>
        <dbReference type="ChEBI" id="CHEBI:50058"/>
        <dbReference type="ChEBI" id="CHEBI:57540"/>
        <dbReference type="ChEBI" id="CHEBI:57945"/>
        <dbReference type="EC" id="1.8.1.8"/>
    </reaction>
</comment>
<keyword evidence="9 18" id="KW-0249">Electron transport</keyword>
<keyword evidence="5 18" id="KW-0997">Cell inner membrane</keyword>
<dbReference type="SUPFAM" id="SSF74863">
    <property type="entry name" value="Thiol:disulfide interchange protein DsbD, N-terminal domain (DsbD-alpha)"/>
    <property type="match status" value="1"/>
</dbReference>
<evidence type="ECO:0000256" key="18">
    <source>
        <dbReference type="HAMAP-Rule" id="MF_00399"/>
    </source>
</evidence>
<comment type="catalytic activity">
    <reaction evidence="17 18">
        <text>[protein]-dithiol + NADP(+) = [protein]-disulfide + NADPH + H(+)</text>
        <dbReference type="Rhea" id="RHEA:18753"/>
        <dbReference type="Rhea" id="RHEA-COMP:10593"/>
        <dbReference type="Rhea" id="RHEA-COMP:10594"/>
        <dbReference type="ChEBI" id="CHEBI:15378"/>
        <dbReference type="ChEBI" id="CHEBI:29950"/>
        <dbReference type="ChEBI" id="CHEBI:50058"/>
        <dbReference type="ChEBI" id="CHEBI:57783"/>
        <dbReference type="ChEBI" id="CHEBI:58349"/>
        <dbReference type="EC" id="1.8.1.8"/>
    </reaction>
</comment>
<proteinExistence type="inferred from homology"/>
<dbReference type="GO" id="GO:0017004">
    <property type="term" value="P:cytochrome complex assembly"/>
    <property type="evidence" value="ECO:0007669"/>
    <property type="project" value="UniProtKB-UniRule"/>
</dbReference>
<keyword evidence="8 18" id="KW-0201">Cytochrome c-type biogenesis</keyword>
<dbReference type="Pfam" id="PF13899">
    <property type="entry name" value="Thioredoxin_7"/>
    <property type="match status" value="1"/>
</dbReference>
<comment type="caution">
    <text evidence="18">Lacks conserved residue(s) required for the propagation of feature annotation.</text>
</comment>
<feature type="disulfide bond" description="Redox-active" evidence="18">
    <location>
        <begin position="230"/>
        <end position="352"/>
    </location>
</feature>
<name>A0A7G1QBG0_9GAMM</name>
<feature type="transmembrane region" description="Helical" evidence="18">
    <location>
        <begin position="467"/>
        <end position="486"/>
    </location>
</feature>
<evidence type="ECO:0000256" key="11">
    <source>
        <dbReference type="ARBA" id="ARBA00023002"/>
    </source>
</evidence>
<evidence type="ECO:0000256" key="7">
    <source>
        <dbReference type="ARBA" id="ARBA00022729"/>
    </source>
</evidence>
<dbReference type="PANTHER" id="PTHR32234:SF0">
    <property type="entry name" value="THIOL:DISULFIDE INTERCHANGE PROTEIN DSBD"/>
    <property type="match status" value="1"/>
</dbReference>
<evidence type="ECO:0000313" key="21">
    <source>
        <dbReference type="Proteomes" id="UP000516072"/>
    </source>
</evidence>
<dbReference type="GO" id="GO:0005886">
    <property type="term" value="C:plasma membrane"/>
    <property type="evidence" value="ECO:0007669"/>
    <property type="project" value="UniProtKB-SubCell"/>
</dbReference>
<protein>
    <recommendedName>
        <fullName evidence="18">Thiol:disulfide interchange protein DsbD</fullName>
        <ecNumber evidence="18">1.8.1.8</ecNumber>
    </recommendedName>
    <alternativeName>
        <fullName evidence="18">Protein-disulfide reductase</fullName>
        <shortName evidence="18">Disulfide reductase</shortName>
    </alternativeName>
</protein>
<dbReference type="KEGG" id="ntg:NSCAC_1546"/>
<dbReference type="HAMAP" id="MF_00399">
    <property type="entry name" value="DbsD"/>
    <property type="match status" value="1"/>
</dbReference>
<dbReference type="InterPro" id="IPR022910">
    <property type="entry name" value="Thiol_diS_interchange_DbsD"/>
</dbReference>
<evidence type="ECO:0000256" key="1">
    <source>
        <dbReference type="ARBA" id="ARBA00004429"/>
    </source>
</evidence>
<evidence type="ECO:0000256" key="12">
    <source>
        <dbReference type="ARBA" id="ARBA00023027"/>
    </source>
</evidence>
<keyword evidence="13 18" id="KW-0472">Membrane</keyword>
<evidence type="ECO:0000256" key="4">
    <source>
        <dbReference type="ARBA" id="ARBA00022475"/>
    </source>
</evidence>
<evidence type="ECO:0000256" key="16">
    <source>
        <dbReference type="ARBA" id="ARBA00047388"/>
    </source>
</evidence>
<evidence type="ECO:0000256" key="6">
    <source>
        <dbReference type="ARBA" id="ARBA00022692"/>
    </source>
</evidence>
<dbReference type="SUPFAM" id="SSF52833">
    <property type="entry name" value="Thioredoxin-like"/>
    <property type="match status" value="1"/>
</dbReference>
<dbReference type="GO" id="GO:0047134">
    <property type="term" value="F:protein-disulfide reductase [NAD(P)H] activity"/>
    <property type="evidence" value="ECO:0007669"/>
    <property type="project" value="UniProtKB-UniRule"/>
</dbReference>
<feature type="transmembrane region" description="Helical" evidence="18">
    <location>
        <begin position="212"/>
        <end position="243"/>
    </location>
</feature>
<dbReference type="Pfam" id="PF11412">
    <property type="entry name" value="DsbD_N"/>
    <property type="match status" value="1"/>
</dbReference>
<evidence type="ECO:0000256" key="15">
    <source>
        <dbReference type="ARBA" id="ARBA00023284"/>
    </source>
</evidence>
<feature type="transmembrane region" description="Helical" evidence="18">
    <location>
        <begin position="370"/>
        <end position="391"/>
    </location>
</feature>
<evidence type="ECO:0000256" key="9">
    <source>
        <dbReference type="ARBA" id="ARBA00022982"/>
    </source>
</evidence>
<evidence type="ECO:0000256" key="13">
    <source>
        <dbReference type="ARBA" id="ARBA00023136"/>
    </source>
</evidence>
<keyword evidence="7" id="KW-0732">Signal</keyword>
<dbReference type="PROSITE" id="PS51352">
    <property type="entry name" value="THIOREDOXIN_2"/>
    <property type="match status" value="1"/>
</dbReference>
<accession>A0A7G1QBG0</accession>